<dbReference type="GeneTree" id="ENSGT01070000253760"/>
<name>A0A673YFU2_SALTR</name>
<dbReference type="AlphaFoldDB" id="A0A673YFU2"/>
<evidence type="ECO:0000313" key="4">
    <source>
        <dbReference type="Proteomes" id="UP000472277"/>
    </source>
</evidence>
<dbReference type="Ensembl" id="ENSSTUT00000034991.1">
    <property type="protein sequence ID" value="ENSSTUP00000033486.1"/>
    <property type="gene ID" value="ENSSTUG00000014316.1"/>
</dbReference>
<evidence type="ECO:0000256" key="2">
    <source>
        <dbReference type="ARBA" id="ARBA00022737"/>
    </source>
</evidence>
<accession>A0A673YFU2</accession>
<evidence type="ECO:0000256" key="1">
    <source>
        <dbReference type="ARBA" id="ARBA00022614"/>
    </source>
</evidence>
<dbReference type="InterPro" id="IPR032675">
    <property type="entry name" value="LRR_dom_sf"/>
</dbReference>
<reference evidence="3" key="1">
    <citation type="submission" date="2025-08" db="UniProtKB">
        <authorList>
            <consortium name="Ensembl"/>
        </authorList>
    </citation>
    <scope>IDENTIFICATION</scope>
</reference>
<sequence length="271" mass="29907">LLCLMELNNNSPVEEIQSRTERKLTPGQYTEVGYLSQVFRIMSIHTAPSIPYSLTPDLSVVRSLPVSLALAASQLEELHLSCNTLGDMGLKRLFAGLEDPHCQIQKLGFILYSVFFVLIWDQNLISNFLSLTPFSNSLPRSSLRLRQCNLSEISCESLDSVLCSNSTLRELDLRDNDLGDSGVERLSAALRGPSLVFHSIQCQLLSAVLRSNPSHLRELDLRTCPAPTCYCAFESPSVTTSATPRMCSVPRACLEAVYTGRLRGPAPFLLG</sequence>
<keyword evidence="2" id="KW-0677">Repeat</keyword>
<reference evidence="3" key="2">
    <citation type="submission" date="2025-09" db="UniProtKB">
        <authorList>
            <consortium name="Ensembl"/>
        </authorList>
    </citation>
    <scope>IDENTIFICATION</scope>
</reference>
<dbReference type="InParanoid" id="A0A673YFU2"/>
<dbReference type="InterPro" id="IPR051261">
    <property type="entry name" value="NLR"/>
</dbReference>
<dbReference type="PANTHER" id="PTHR24106">
    <property type="entry name" value="NACHT, LRR AND CARD DOMAINS-CONTAINING"/>
    <property type="match status" value="1"/>
</dbReference>
<protein>
    <submittedName>
        <fullName evidence="3">Uncharacterized protein</fullName>
    </submittedName>
</protein>
<dbReference type="SUPFAM" id="SSF52047">
    <property type="entry name" value="RNI-like"/>
    <property type="match status" value="1"/>
</dbReference>
<organism evidence="3 4">
    <name type="scientific">Salmo trutta</name>
    <name type="common">Brown trout</name>
    <dbReference type="NCBI Taxonomy" id="8032"/>
    <lineage>
        <taxon>Eukaryota</taxon>
        <taxon>Metazoa</taxon>
        <taxon>Chordata</taxon>
        <taxon>Craniata</taxon>
        <taxon>Vertebrata</taxon>
        <taxon>Euteleostomi</taxon>
        <taxon>Actinopterygii</taxon>
        <taxon>Neopterygii</taxon>
        <taxon>Teleostei</taxon>
        <taxon>Protacanthopterygii</taxon>
        <taxon>Salmoniformes</taxon>
        <taxon>Salmonidae</taxon>
        <taxon>Salmoninae</taxon>
        <taxon>Salmo</taxon>
    </lineage>
</organism>
<keyword evidence="4" id="KW-1185">Reference proteome</keyword>
<dbReference type="Pfam" id="PF13516">
    <property type="entry name" value="LRR_6"/>
    <property type="match status" value="2"/>
</dbReference>
<keyword evidence="1" id="KW-0433">Leucine-rich repeat</keyword>
<dbReference type="SMART" id="SM00368">
    <property type="entry name" value="LRR_RI"/>
    <property type="match status" value="2"/>
</dbReference>
<dbReference type="InterPro" id="IPR001611">
    <property type="entry name" value="Leu-rich_rpt"/>
</dbReference>
<dbReference type="Proteomes" id="UP000472277">
    <property type="component" value="Chromosome 14"/>
</dbReference>
<proteinExistence type="predicted"/>
<dbReference type="Gene3D" id="3.80.10.10">
    <property type="entry name" value="Ribonuclease Inhibitor"/>
    <property type="match status" value="1"/>
</dbReference>
<evidence type="ECO:0000313" key="3">
    <source>
        <dbReference type="Ensembl" id="ENSSTUP00000033486.1"/>
    </source>
</evidence>